<dbReference type="PANTHER" id="PTHR34183:SF1">
    <property type="entry name" value="ENDOLYTIC PEPTIDOGLYCAN TRANSGLYCOSYLASE RLPA"/>
    <property type="match status" value="1"/>
</dbReference>
<keyword evidence="2" id="KW-0732">Signal</keyword>
<keyword evidence="5" id="KW-0449">Lipoprotein</keyword>
<sequence>MRLPDKIFRAASFRSLIAASIAIGLPACTAGQLADGASQTVAVDTAEMQNGPRADYPVTVGPAYMVGEVEYVPADTLNYDHVGHVAIEDGAIGYTGSHHVLPLPSYVEVTSLETGRTVLVRVERRGPMASHHLLALSPAAMAQLGAEADAAVRVRRVNPPEDHRFMLRAGDAAPLRIDTPASLLTVLQRRLPQDGTASLRPQTGIAAVSAADTPIETIELAASTAAPPSASMDSAIEANPADPVDSAGAQPVTPASTTASAAEGRFMVQAAAFSTLERAERSAEALGGIVIESGRYFRVRTGPFVTRGEAEASLANVRSAGYSDARILISG</sequence>
<dbReference type="InterPro" id="IPR009009">
    <property type="entry name" value="RlpA-like_DPBB"/>
</dbReference>
<gene>
    <name evidence="5" type="ORF">CP97_10100</name>
</gene>
<dbReference type="GO" id="GO:0009279">
    <property type="term" value="C:cell outer membrane"/>
    <property type="evidence" value="ECO:0007669"/>
    <property type="project" value="TreeGrafter"/>
</dbReference>
<protein>
    <submittedName>
        <fullName evidence="5">Rare lipoprotein A</fullName>
    </submittedName>
</protein>
<accession>A0A0H4VF73</accession>
<evidence type="ECO:0000259" key="4">
    <source>
        <dbReference type="Pfam" id="PF05036"/>
    </source>
</evidence>
<reference evidence="5 6" key="1">
    <citation type="journal article" date="2015" name="Int. J. Syst. Evol. Microbiol.">
        <title>Erythrobacter atlanticus sp. nov., a bacterium from ocean sediment able to degrade polycyclic aromatic hydrocarbons.</title>
        <authorList>
            <person name="Zhuang L."/>
            <person name="Liu Y."/>
            <person name="Wang L."/>
            <person name="Wang W."/>
            <person name="Shao Z."/>
        </authorList>
    </citation>
    <scope>NUCLEOTIDE SEQUENCE [LARGE SCALE GENOMIC DNA]</scope>
    <source>
        <strain evidence="6">s21-N3</strain>
    </source>
</reference>
<dbReference type="PANTHER" id="PTHR34183">
    <property type="entry name" value="ENDOLYTIC PEPTIDOGLYCAN TRANSGLYCOSYLASE RLPA"/>
    <property type="match status" value="1"/>
</dbReference>
<feature type="region of interest" description="Disordered" evidence="1">
    <location>
        <begin position="223"/>
        <end position="259"/>
    </location>
</feature>
<dbReference type="Pfam" id="PF05036">
    <property type="entry name" value="SPOR"/>
    <property type="match status" value="1"/>
</dbReference>
<feature type="domain" description="RlpA-like protein double-psi beta-barrel" evidence="3">
    <location>
        <begin position="95"/>
        <end position="154"/>
    </location>
</feature>
<dbReference type="InterPro" id="IPR007730">
    <property type="entry name" value="SPOR-like_dom"/>
</dbReference>
<reference evidence="6" key="2">
    <citation type="submission" date="2015-04" db="EMBL/GenBank/DDBJ databases">
        <title>The complete genome sequence of Erythrobacter sp. s21-N3.</title>
        <authorList>
            <person name="Zhuang L."/>
            <person name="Liu Y."/>
            <person name="Shao Z."/>
        </authorList>
    </citation>
    <scope>NUCLEOTIDE SEQUENCE [LARGE SCALE GENOMIC DNA]</scope>
    <source>
        <strain evidence="6">s21-N3</strain>
    </source>
</reference>
<feature type="signal peptide" evidence="2">
    <location>
        <begin position="1"/>
        <end position="29"/>
    </location>
</feature>
<keyword evidence="6" id="KW-1185">Reference proteome</keyword>
<evidence type="ECO:0000256" key="2">
    <source>
        <dbReference type="SAM" id="SignalP"/>
    </source>
</evidence>
<evidence type="ECO:0000313" key="6">
    <source>
        <dbReference type="Proteomes" id="UP000059113"/>
    </source>
</evidence>
<dbReference type="InterPro" id="IPR036680">
    <property type="entry name" value="SPOR-like_sf"/>
</dbReference>
<dbReference type="RefSeq" id="WP_048885828.1">
    <property type="nucleotide sequence ID" value="NZ_CP011310.1"/>
</dbReference>
<dbReference type="Gene3D" id="2.40.40.10">
    <property type="entry name" value="RlpA-like domain"/>
    <property type="match status" value="1"/>
</dbReference>
<dbReference type="CDD" id="cd22268">
    <property type="entry name" value="DPBB_RlpA-like"/>
    <property type="match status" value="1"/>
</dbReference>
<dbReference type="STRING" id="1648404.CP97_10100"/>
<evidence type="ECO:0000256" key="1">
    <source>
        <dbReference type="SAM" id="MobiDB-lite"/>
    </source>
</evidence>
<feature type="chain" id="PRO_5007772093" evidence="2">
    <location>
        <begin position="30"/>
        <end position="331"/>
    </location>
</feature>
<proteinExistence type="predicted"/>
<feature type="domain" description="SPOR" evidence="4">
    <location>
        <begin position="263"/>
        <end position="324"/>
    </location>
</feature>
<dbReference type="Gene3D" id="3.30.70.1070">
    <property type="entry name" value="Sporulation related repeat"/>
    <property type="match status" value="1"/>
</dbReference>
<evidence type="ECO:0000313" key="5">
    <source>
        <dbReference type="EMBL" id="AKQ43367.2"/>
    </source>
</evidence>
<dbReference type="SUPFAM" id="SSF110997">
    <property type="entry name" value="Sporulation related repeat"/>
    <property type="match status" value="1"/>
</dbReference>
<dbReference type="Pfam" id="PF03330">
    <property type="entry name" value="DPBB_1"/>
    <property type="match status" value="1"/>
</dbReference>
<dbReference type="GO" id="GO:0042834">
    <property type="term" value="F:peptidoglycan binding"/>
    <property type="evidence" value="ECO:0007669"/>
    <property type="project" value="InterPro"/>
</dbReference>
<dbReference type="AlphaFoldDB" id="A0A0H4VF73"/>
<dbReference type="Proteomes" id="UP000059113">
    <property type="component" value="Chromosome"/>
</dbReference>
<feature type="compositionally biased region" description="Low complexity" evidence="1">
    <location>
        <begin position="223"/>
        <end position="235"/>
    </location>
</feature>
<dbReference type="KEGG" id="ery:CP97_10100"/>
<organism evidence="5 6">
    <name type="scientific">Aurantiacibacter atlanticus</name>
    <dbReference type="NCBI Taxonomy" id="1648404"/>
    <lineage>
        <taxon>Bacteria</taxon>
        <taxon>Pseudomonadati</taxon>
        <taxon>Pseudomonadota</taxon>
        <taxon>Alphaproteobacteria</taxon>
        <taxon>Sphingomonadales</taxon>
        <taxon>Erythrobacteraceae</taxon>
        <taxon>Aurantiacibacter</taxon>
    </lineage>
</organism>
<dbReference type="OrthoDB" id="9779128at2"/>
<evidence type="ECO:0000259" key="3">
    <source>
        <dbReference type="Pfam" id="PF03330"/>
    </source>
</evidence>
<dbReference type="InterPro" id="IPR036908">
    <property type="entry name" value="RlpA-like_sf"/>
</dbReference>
<dbReference type="EMBL" id="CP011310">
    <property type="protein sequence ID" value="AKQ43367.2"/>
    <property type="molecule type" value="Genomic_DNA"/>
</dbReference>
<name>A0A0H4VF73_9SPHN</name>